<reference evidence="2 3" key="1">
    <citation type="submission" date="2019-02" db="EMBL/GenBank/DDBJ databases">
        <title>Deep-cultivation of Planctomycetes and their phenomic and genomic characterization uncovers novel biology.</title>
        <authorList>
            <person name="Wiegand S."/>
            <person name="Jogler M."/>
            <person name="Boedeker C."/>
            <person name="Pinto D."/>
            <person name="Vollmers J."/>
            <person name="Rivas-Marin E."/>
            <person name="Kohn T."/>
            <person name="Peeters S.H."/>
            <person name="Heuer A."/>
            <person name="Rast P."/>
            <person name="Oberbeckmann S."/>
            <person name="Bunk B."/>
            <person name="Jeske O."/>
            <person name="Meyerdierks A."/>
            <person name="Storesund J.E."/>
            <person name="Kallscheuer N."/>
            <person name="Luecker S."/>
            <person name="Lage O.M."/>
            <person name="Pohl T."/>
            <person name="Merkel B.J."/>
            <person name="Hornburger P."/>
            <person name="Mueller R.-W."/>
            <person name="Bruemmer F."/>
            <person name="Labrenz M."/>
            <person name="Spormann A.M."/>
            <person name="Op den Camp H."/>
            <person name="Overmann J."/>
            <person name="Amann R."/>
            <person name="Jetten M.S.M."/>
            <person name="Mascher T."/>
            <person name="Medema M.H."/>
            <person name="Devos D.P."/>
            <person name="Kaster A.-K."/>
            <person name="Ovreas L."/>
            <person name="Rohde M."/>
            <person name="Galperin M.Y."/>
            <person name="Jogler C."/>
        </authorList>
    </citation>
    <scope>NUCLEOTIDE SEQUENCE [LARGE SCALE GENOMIC DNA]</scope>
    <source>
        <strain evidence="2 3">Pan241w</strain>
    </source>
</reference>
<dbReference type="OrthoDB" id="154490at2"/>
<dbReference type="AlphaFoldDB" id="A0A517RA25"/>
<sequence>MSEEKSHLREIIRHMKNSKIVKRIVILALMGLTILLFFLLLSISHLKQSHLVIDSKYKKELDALATIGAGWTNEPTQNSMLERDRLHTLFSSSDFYYVGWSYDRNHAGRSLKGLPSESVQSYRFIYSENDKGDRLYYAKSSDGVRLYYYRIHLPDAKVAKYFTVMIRRDRVKK</sequence>
<keyword evidence="1" id="KW-0812">Transmembrane</keyword>
<dbReference type="Proteomes" id="UP000317171">
    <property type="component" value="Chromosome"/>
</dbReference>
<protein>
    <submittedName>
        <fullName evidence="2">Uncharacterized protein</fullName>
    </submittedName>
</protein>
<keyword evidence="1" id="KW-1133">Transmembrane helix</keyword>
<accession>A0A517RA25</accession>
<dbReference type="EMBL" id="CP036269">
    <property type="protein sequence ID" value="QDT40740.1"/>
    <property type="molecule type" value="Genomic_DNA"/>
</dbReference>
<evidence type="ECO:0000313" key="3">
    <source>
        <dbReference type="Proteomes" id="UP000317171"/>
    </source>
</evidence>
<gene>
    <name evidence="2" type="ORF">Pan241w_07980</name>
</gene>
<evidence type="ECO:0000313" key="2">
    <source>
        <dbReference type="EMBL" id="QDT40740.1"/>
    </source>
</evidence>
<proteinExistence type="predicted"/>
<dbReference type="KEGG" id="gaz:Pan241w_07980"/>
<evidence type="ECO:0000256" key="1">
    <source>
        <dbReference type="SAM" id="Phobius"/>
    </source>
</evidence>
<keyword evidence="1" id="KW-0472">Membrane</keyword>
<name>A0A517RA25_9PLAN</name>
<organism evidence="2 3">
    <name type="scientific">Gimesia alba</name>
    <dbReference type="NCBI Taxonomy" id="2527973"/>
    <lineage>
        <taxon>Bacteria</taxon>
        <taxon>Pseudomonadati</taxon>
        <taxon>Planctomycetota</taxon>
        <taxon>Planctomycetia</taxon>
        <taxon>Planctomycetales</taxon>
        <taxon>Planctomycetaceae</taxon>
        <taxon>Gimesia</taxon>
    </lineage>
</organism>
<feature type="transmembrane region" description="Helical" evidence="1">
    <location>
        <begin position="20"/>
        <end position="41"/>
    </location>
</feature>
<keyword evidence="3" id="KW-1185">Reference proteome</keyword>
<dbReference type="RefSeq" id="WP_145211193.1">
    <property type="nucleotide sequence ID" value="NZ_CP036269.1"/>
</dbReference>